<dbReference type="EMBL" id="CABIJS010000708">
    <property type="protein sequence ID" value="VUZ56741.1"/>
    <property type="molecule type" value="Genomic_DNA"/>
</dbReference>
<reference evidence="1 2" key="1">
    <citation type="submission" date="2019-07" db="EMBL/GenBank/DDBJ databases">
        <authorList>
            <person name="Jastrzebski P J."/>
            <person name="Paukszto L."/>
            <person name="Jastrzebski P J."/>
        </authorList>
    </citation>
    <scope>NUCLEOTIDE SEQUENCE [LARGE SCALE GENOMIC DNA]</scope>
    <source>
        <strain evidence="1 2">WMS-il1</strain>
    </source>
</reference>
<keyword evidence="2" id="KW-1185">Reference proteome</keyword>
<dbReference type="Proteomes" id="UP000321570">
    <property type="component" value="Unassembled WGS sequence"/>
</dbReference>
<gene>
    <name evidence="1" type="ORF">WMSIL1_LOCUS14361</name>
</gene>
<sequence length="60" mass="7066">MICYNNPSRLQLFSFSIFLFIGFTLGINRPNGELNKLEQIVMHLEENSNYEIEKLFIINV</sequence>
<proteinExistence type="predicted"/>
<protein>
    <submittedName>
        <fullName evidence="1">Uncharacterized protein</fullName>
    </submittedName>
</protein>
<evidence type="ECO:0000313" key="2">
    <source>
        <dbReference type="Proteomes" id="UP000321570"/>
    </source>
</evidence>
<name>A0A564ZB78_HYMDI</name>
<dbReference type="AlphaFoldDB" id="A0A564ZB78"/>
<evidence type="ECO:0000313" key="1">
    <source>
        <dbReference type="EMBL" id="VUZ56741.1"/>
    </source>
</evidence>
<accession>A0A564ZB78</accession>
<organism evidence="1 2">
    <name type="scientific">Hymenolepis diminuta</name>
    <name type="common">Rat tapeworm</name>
    <dbReference type="NCBI Taxonomy" id="6216"/>
    <lineage>
        <taxon>Eukaryota</taxon>
        <taxon>Metazoa</taxon>
        <taxon>Spiralia</taxon>
        <taxon>Lophotrochozoa</taxon>
        <taxon>Platyhelminthes</taxon>
        <taxon>Cestoda</taxon>
        <taxon>Eucestoda</taxon>
        <taxon>Cyclophyllidea</taxon>
        <taxon>Hymenolepididae</taxon>
        <taxon>Hymenolepis</taxon>
    </lineage>
</organism>